<feature type="transmembrane region" description="Helical" evidence="1">
    <location>
        <begin position="50"/>
        <end position="73"/>
    </location>
</feature>
<proteinExistence type="predicted"/>
<evidence type="ECO:0000313" key="4">
    <source>
        <dbReference type="Proteomes" id="UP000624279"/>
    </source>
</evidence>
<evidence type="ECO:0000313" key="3">
    <source>
        <dbReference type="EMBL" id="MBC3875547.1"/>
    </source>
</evidence>
<dbReference type="Proteomes" id="UP000624279">
    <property type="component" value="Unassembled WGS sequence"/>
</dbReference>
<dbReference type="EMBL" id="JACOGA010000019">
    <property type="protein sequence ID" value="MBC3875547.1"/>
    <property type="molecule type" value="Genomic_DNA"/>
</dbReference>
<feature type="transmembrane region" description="Helical" evidence="1">
    <location>
        <begin position="85"/>
        <end position="102"/>
    </location>
</feature>
<keyword evidence="4" id="KW-1185">Reference proteome</keyword>
<dbReference type="RefSeq" id="WP_186943509.1">
    <property type="nucleotide sequence ID" value="NZ_JACOGA010000019.1"/>
</dbReference>
<evidence type="ECO:0000256" key="1">
    <source>
        <dbReference type="SAM" id="Phobius"/>
    </source>
</evidence>
<dbReference type="GO" id="GO:0008237">
    <property type="term" value="F:metallopeptidase activity"/>
    <property type="evidence" value="ECO:0007669"/>
    <property type="project" value="UniProtKB-KW"/>
</dbReference>
<keyword evidence="3" id="KW-0645">Protease</keyword>
<organism evidence="3 4">
    <name type="scientific">Undibacterium flavidum</name>
    <dbReference type="NCBI Taxonomy" id="2762297"/>
    <lineage>
        <taxon>Bacteria</taxon>
        <taxon>Pseudomonadati</taxon>
        <taxon>Pseudomonadota</taxon>
        <taxon>Betaproteobacteria</taxon>
        <taxon>Burkholderiales</taxon>
        <taxon>Oxalobacteraceae</taxon>
        <taxon>Undibacterium</taxon>
    </lineage>
</organism>
<feature type="transmembrane region" description="Helical" evidence="1">
    <location>
        <begin position="152"/>
        <end position="172"/>
    </location>
</feature>
<keyword evidence="1" id="KW-1133">Transmembrane helix</keyword>
<feature type="transmembrane region" description="Helical" evidence="1">
    <location>
        <begin position="122"/>
        <end position="140"/>
    </location>
</feature>
<keyword evidence="3" id="KW-0482">Metalloprotease</keyword>
<gene>
    <name evidence="3" type="ORF">H8K55_18300</name>
</gene>
<feature type="transmembrane region" description="Helical" evidence="1">
    <location>
        <begin position="178"/>
        <end position="196"/>
    </location>
</feature>
<evidence type="ECO:0000259" key="2">
    <source>
        <dbReference type="Pfam" id="PF02517"/>
    </source>
</evidence>
<reference evidence="3 4" key="1">
    <citation type="submission" date="2020-08" db="EMBL/GenBank/DDBJ databases">
        <title>Novel species isolated from subtropical streams in China.</title>
        <authorList>
            <person name="Lu H."/>
        </authorList>
    </citation>
    <scope>NUCLEOTIDE SEQUENCE [LARGE SCALE GENOMIC DNA]</scope>
    <source>
        <strain evidence="3 4">LX15W</strain>
    </source>
</reference>
<keyword evidence="1" id="KW-0472">Membrane</keyword>
<feature type="transmembrane region" description="Helical" evidence="1">
    <location>
        <begin position="12"/>
        <end position="30"/>
    </location>
</feature>
<feature type="domain" description="CAAX prenyl protease 2/Lysostaphin resistance protein A-like" evidence="2">
    <location>
        <begin position="126"/>
        <end position="214"/>
    </location>
</feature>
<sequence length="217" mass="23512">MSAQSKTTPSFAEASILVAIAFGYFIIASIDAVASNFPTSGSFSDSSLTNLMLIELILGGLAFLFLHFCGYSIRELLPKPSLKGCVHGMLLCAVTLLAWSFIEPVFSYRSLEPEPIAIIASNARPSLMYLTALSVLNGLYEEFFLLGYLVRGFAAAGASIAIGLSVFIRLLYHLYQGPIGAISVVVVGVIFSLYYWRVRSLWPVAFAHILIDVIALA</sequence>
<comment type="caution">
    <text evidence="3">The sequence shown here is derived from an EMBL/GenBank/DDBJ whole genome shotgun (WGS) entry which is preliminary data.</text>
</comment>
<keyword evidence="1" id="KW-0812">Transmembrane</keyword>
<accession>A0ABR6YG85</accession>
<name>A0ABR6YG85_9BURK</name>
<keyword evidence="3" id="KW-0378">Hydrolase</keyword>
<dbReference type="InterPro" id="IPR003675">
    <property type="entry name" value="Rce1/LyrA-like_dom"/>
</dbReference>
<dbReference type="Pfam" id="PF02517">
    <property type="entry name" value="Rce1-like"/>
    <property type="match status" value="1"/>
</dbReference>
<protein>
    <submittedName>
        <fullName evidence="3">CPBP family intramembrane metalloprotease</fullName>
    </submittedName>
</protein>